<dbReference type="SUPFAM" id="SSF53850">
    <property type="entry name" value="Periplasmic binding protein-like II"/>
    <property type="match status" value="2"/>
</dbReference>
<dbReference type="eggNOG" id="COG1732">
    <property type="taxonomic scope" value="Bacteria"/>
</dbReference>
<evidence type="ECO:0000256" key="1">
    <source>
        <dbReference type="ARBA" id="ARBA00004651"/>
    </source>
</evidence>
<feature type="transmembrane region" description="Helical" evidence="8">
    <location>
        <begin position="25"/>
        <end position="47"/>
    </location>
</feature>
<organism evidence="10 11">
    <name type="scientific">Marivirga tractuosa (strain ATCC 23168 / DSM 4126 / NBRC 15989 / NCIMB 1408 / VKM B-1430 / H-43)</name>
    <name type="common">Microscilla tractuosa</name>
    <name type="synonym">Flexibacter tractuosus</name>
    <dbReference type="NCBI Taxonomy" id="643867"/>
    <lineage>
        <taxon>Bacteria</taxon>
        <taxon>Pseudomonadati</taxon>
        <taxon>Bacteroidota</taxon>
        <taxon>Cytophagia</taxon>
        <taxon>Cytophagales</taxon>
        <taxon>Marivirgaceae</taxon>
        <taxon>Marivirga</taxon>
    </lineage>
</organism>
<dbReference type="EMBL" id="CP002349">
    <property type="protein sequence ID" value="ADR20176.1"/>
    <property type="molecule type" value="Genomic_DNA"/>
</dbReference>
<dbReference type="AlphaFoldDB" id="E4TKJ6"/>
<dbReference type="Gene3D" id="3.40.190.120">
    <property type="entry name" value="Osmoprotection protein (prox), domain 2"/>
    <property type="match status" value="1"/>
</dbReference>
<keyword evidence="4 8" id="KW-1133">Transmembrane helix</keyword>
<evidence type="ECO:0000313" key="10">
    <source>
        <dbReference type="EMBL" id="ADR20176.1"/>
    </source>
</evidence>
<dbReference type="InterPro" id="IPR035906">
    <property type="entry name" value="MetI-like_sf"/>
</dbReference>
<sequence length="525" mass="58701">MMSFLDFLVKNKAEVFKQLLEHIELTLVSLCIAVLLGITIGILIAIYQKSTKTVLSFVNTIQTIPSLALLGFLLPFFGIGVVPAIIALFLYALLPIVRNTYTGIIEVDAAVRESAIAMGMKRSQVLFKVELPLALPYIMAGIRTASVINVGVATLSAFIAAGGLGKFILQGIQLNNTNMILAGAIPASLLALFFDAILGRIQKSSLKIIRWFSFIVFGGMLVYLLISGFQKLNFSSDKRELLGGFPSEFVFREDGLKGLFKAYDFEIDYVEMEIGLMYQALANEEVDVISGFSTDGRIKAYNLKTLKDNRNYFPPYEAAPVARQAVLDRFPEIRNSLSLLENQISNAEMTAMNYRVDEEKKQPEEVALEFLNNKGFLAKNKKSESKNGTIKIGSKAFTENYILAHIFKMVIEQNTRLNVELKLGFGGTKLLMDAMKNDEIDIYPEYTGTALLLLLETNEKERGVLFSNPDKVYNFVNKESQKQFGFEWLPALGFNNTFAILIRKEQAEELDLDSVEDLAEFTQEE</sequence>
<evidence type="ECO:0000256" key="7">
    <source>
        <dbReference type="ARBA" id="ARBA00035652"/>
    </source>
</evidence>
<comment type="subcellular location">
    <subcellularLocation>
        <location evidence="1 8">Cell membrane</location>
        <topology evidence="1 8">Multi-pass membrane protein</topology>
    </subcellularLocation>
</comment>
<dbReference type="Proteomes" id="UP000008720">
    <property type="component" value="Chromosome"/>
</dbReference>
<dbReference type="GO" id="GO:0043190">
    <property type="term" value="C:ATP-binding cassette (ABC) transporter complex"/>
    <property type="evidence" value="ECO:0007669"/>
    <property type="project" value="InterPro"/>
</dbReference>
<dbReference type="OrthoDB" id="9801163at2"/>
<dbReference type="InterPro" id="IPR058089">
    <property type="entry name" value="EgtUBC_SBD"/>
</dbReference>
<dbReference type="Gene3D" id="1.10.3720.10">
    <property type="entry name" value="MetI-like"/>
    <property type="match status" value="1"/>
</dbReference>
<protein>
    <submittedName>
        <fullName evidence="10">Substrate-binding region of ABC-type glycine betaine transport system</fullName>
    </submittedName>
</protein>
<dbReference type="STRING" id="643867.Ftrac_0165"/>
<dbReference type="InterPro" id="IPR007210">
    <property type="entry name" value="ABC_Gly_betaine_transp_sub-bd"/>
</dbReference>
<dbReference type="Pfam" id="PF00528">
    <property type="entry name" value="BPD_transp_1"/>
    <property type="match status" value="1"/>
</dbReference>
<comment type="similarity">
    <text evidence="6">In the C-terminal section; belongs to the OsmX family.</text>
</comment>
<feature type="transmembrane region" description="Helical" evidence="8">
    <location>
        <begin position="180"/>
        <end position="199"/>
    </location>
</feature>
<keyword evidence="3 8" id="KW-0812">Transmembrane</keyword>
<name>E4TKJ6_MARTH</name>
<evidence type="ECO:0000256" key="6">
    <source>
        <dbReference type="ARBA" id="ARBA00035642"/>
    </source>
</evidence>
<dbReference type="HOGENOM" id="CLU_039272_0_0_10"/>
<dbReference type="GO" id="GO:0022857">
    <property type="term" value="F:transmembrane transporter activity"/>
    <property type="evidence" value="ECO:0007669"/>
    <property type="project" value="InterPro"/>
</dbReference>
<evidence type="ECO:0000313" key="11">
    <source>
        <dbReference type="Proteomes" id="UP000008720"/>
    </source>
</evidence>
<accession>E4TKJ6</accession>
<evidence type="ECO:0000256" key="4">
    <source>
        <dbReference type="ARBA" id="ARBA00022989"/>
    </source>
</evidence>
<keyword evidence="11" id="KW-1185">Reference proteome</keyword>
<dbReference type="PROSITE" id="PS50928">
    <property type="entry name" value="ABC_TM1"/>
    <property type="match status" value="1"/>
</dbReference>
<dbReference type="KEGG" id="mtt:Ftrac_0165"/>
<evidence type="ECO:0000256" key="8">
    <source>
        <dbReference type="RuleBase" id="RU363032"/>
    </source>
</evidence>
<evidence type="ECO:0000256" key="5">
    <source>
        <dbReference type="ARBA" id="ARBA00023136"/>
    </source>
</evidence>
<feature type="transmembrane region" description="Helical" evidence="8">
    <location>
        <begin position="211"/>
        <end position="229"/>
    </location>
</feature>
<feature type="domain" description="ABC transmembrane type-1" evidence="9">
    <location>
        <begin position="19"/>
        <end position="198"/>
    </location>
</feature>
<dbReference type="PANTHER" id="PTHR30177:SF4">
    <property type="entry name" value="OSMOPROTECTANT IMPORT PERMEASE PROTEIN OSMW"/>
    <property type="match status" value="1"/>
</dbReference>
<dbReference type="InterPro" id="IPR051204">
    <property type="entry name" value="ABC_transp_perm/SBD"/>
</dbReference>
<dbReference type="CDD" id="cd13610">
    <property type="entry name" value="PBP2_ChoS"/>
    <property type="match status" value="1"/>
</dbReference>
<dbReference type="SUPFAM" id="SSF161098">
    <property type="entry name" value="MetI-like"/>
    <property type="match status" value="1"/>
</dbReference>
<proteinExistence type="inferred from homology"/>
<dbReference type="InterPro" id="IPR000515">
    <property type="entry name" value="MetI-like"/>
</dbReference>
<dbReference type="Pfam" id="PF04069">
    <property type="entry name" value="OpuAC"/>
    <property type="match status" value="2"/>
</dbReference>
<evidence type="ECO:0000259" key="9">
    <source>
        <dbReference type="PROSITE" id="PS50928"/>
    </source>
</evidence>
<evidence type="ECO:0000256" key="2">
    <source>
        <dbReference type="ARBA" id="ARBA00022448"/>
    </source>
</evidence>
<comment type="similarity">
    <text evidence="8">Belongs to the binding-protein-dependent transport system permease family.</text>
</comment>
<gene>
    <name evidence="10" type="ordered locus">Ftrac_0165</name>
</gene>
<dbReference type="RefSeq" id="WP_013452327.1">
    <property type="nucleotide sequence ID" value="NC_014759.1"/>
</dbReference>
<dbReference type="PANTHER" id="PTHR30177">
    <property type="entry name" value="GLYCINE BETAINE/L-PROLINE TRANSPORT SYSTEM PERMEASE PROTEIN PROW"/>
    <property type="match status" value="1"/>
</dbReference>
<reference evidence="10 11" key="1">
    <citation type="journal article" date="2011" name="Stand. Genomic Sci.">
        <title>Complete genome sequence of Marivirga tractuosa type strain (H-43).</title>
        <authorList>
            <person name="Pagani I."/>
            <person name="Chertkov O."/>
            <person name="Lapidus A."/>
            <person name="Lucas S."/>
            <person name="Del Rio T.G."/>
            <person name="Tice H."/>
            <person name="Copeland A."/>
            <person name="Cheng J.F."/>
            <person name="Nolan M."/>
            <person name="Saunders E."/>
            <person name="Pitluck S."/>
            <person name="Held B."/>
            <person name="Goodwin L."/>
            <person name="Liolios K."/>
            <person name="Ovchinikova G."/>
            <person name="Ivanova N."/>
            <person name="Mavromatis K."/>
            <person name="Pati A."/>
            <person name="Chen A."/>
            <person name="Palaniappan K."/>
            <person name="Land M."/>
            <person name="Hauser L."/>
            <person name="Jeffries C.D."/>
            <person name="Detter J.C."/>
            <person name="Han C."/>
            <person name="Tapia R."/>
            <person name="Ngatchou-Djao O.D."/>
            <person name="Rohde M."/>
            <person name="Goker M."/>
            <person name="Spring S."/>
            <person name="Sikorski J."/>
            <person name="Woyke T."/>
            <person name="Bristow J."/>
            <person name="Eisen J.A."/>
            <person name="Markowitz V."/>
            <person name="Hugenholtz P."/>
            <person name="Klenk H.P."/>
            <person name="Kyrpides N.C."/>
        </authorList>
    </citation>
    <scope>NUCLEOTIDE SEQUENCE [LARGE SCALE GENOMIC DNA]</scope>
    <source>
        <strain evidence="11">ATCC 23168 / DSM 4126 / NBRC 15989 / NCIMB 1408 / VKM B-1430 / H-43</strain>
    </source>
</reference>
<keyword evidence="5 8" id="KW-0472">Membrane</keyword>
<feature type="transmembrane region" description="Helical" evidence="8">
    <location>
        <begin position="147"/>
        <end position="168"/>
    </location>
</feature>
<dbReference type="Gene3D" id="3.40.190.10">
    <property type="entry name" value="Periplasmic binding protein-like II"/>
    <property type="match status" value="2"/>
</dbReference>
<dbReference type="FunFam" id="1.10.3720.10:FF:000001">
    <property type="entry name" value="Glycine betaine ABC transporter, permease"/>
    <property type="match status" value="1"/>
</dbReference>
<dbReference type="GO" id="GO:0031460">
    <property type="term" value="P:glycine betaine transport"/>
    <property type="evidence" value="ECO:0007669"/>
    <property type="project" value="TreeGrafter"/>
</dbReference>
<evidence type="ECO:0000256" key="3">
    <source>
        <dbReference type="ARBA" id="ARBA00022692"/>
    </source>
</evidence>
<comment type="similarity">
    <text evidence="7">In the N-terminal section; belongs to the binding-protein-dependent transport system permease family.</text>
</comment>
<dbReference type="eggNOG" id="COG1174">
    <property type="taxonomic scope" value="Bacteria"/>
</dbReference>
<feature type="transmembrane region" description="Helical" evidence="8">
    <location>
        <begin position="67"/>
        <end position="94"/>
    </location>
</feature>
<keyword evidence="2 8" id="KW-0813">Transport</keyword>